<gene>
    <name evidence="4" type="ORF">J2Z30_008682</name>
    <name evidence="3" type="ORF">SIRAN65</name>
</gene>
<organism evidence="3">
    <name type="scientific">Streptomyces iranensis</name>
    <dbReference type="NCBI Taxonomy" id="576784"/>
    <lineage>
        <taxon>Bacteria</taxon>
        <taxon>Bacillati</taxon>
        <taxon>Actinomycetota</taxon>
        <taxon>Actinomycetes</taxon>
        <taxon>Kitasatosporales</taxon>
        <taxon>Streptomycetaceae</taxon>
        <taxon>Streptomyces</taxon>
        <taxon>Streptomyces violaceusniger group</taxon>
    </lineage>
</organism>
<feature type="region of interest" description="Disordered" evidence="1">
    <location>
        <begin position="168"/>
        <end position="219"/>
    </location>
</feature>
<dbReference type="Pfam" id="PF13701">
    <property type="entry name" value="DDE_Tnp_1_4"/>
    <property type="match status" value="1"/>
</dbReference>
<evidence type="ECO:0000313" key="4">
    <source>
        <dbReference type="EMBL" id="MBP2067615.1"/>
    </source>
</evidence>
<reference evidence="3" key="1">
    <citation type="submission" date="2014-05" db="EMBL/GenBank/DDBJ databases">
        <authorList>
            <person name="Horn Fabian"/>
        </authorList>
    </citation>
    <scope>NUCLEOTIDE SEQUENCE</scope>
</reference>
<dbReference type="HOGENOM" id="CLU_1019111_0_0_11"/>
<sequence length="273" mass="29990">MIDLDGYPADTRIIVRRERPHPGAQLSLFDQDEGLRHQVFLTDTPYPGGGSAQFLEVRHRGHATAEDHIRCGKTTGFGRFPSRDSNVNTVWLELSLTAIDLLAWMRVLLLDGELAAAEPKKLRYRLLHVAALLTRGGRRLRLRISATWPWKHELTTAFHRLAALPRPSAAGKSLPAHNPKDPYRARVLQPGPQRPARRRTTSLTTPTTAPRGHPGSQAALNSWVGATAPLHPLRVVHRPAADAELPHLGGERNAGVDSAQPVMSSSRPPTSST</sequence>
<protein>
    <submittedName>
        <fullName evidence="3">Transposase IS4 family protein</fullName>
    </submittedName>
</protein>
<evidence type="ECO:0000256" key="1">
    <source>
        <dbReference type="SAM" id="MobiDB-lite"/>
    </source>
</evidence>
<keyword evidence="5" id="KW-1185">Reference proteome</keyword>
<dbReference type="AlphaFoldDB" id="A0A061AE57"/>
<feature type="compositionally biased region" description="Polar residues" evidence="1">
    <location>
        <begin position="261"/>
        <end position="273"/>
    </location>
</feature>
<dbReference type="InterPro" id="IPR025668">
    <property type="entry name" value="Tnp_DDE_dom"/>
</dbReference>
<evidence type="ECO:0000313" key="3">
    <source>
        <dbReference type="EMBL" id="CDR18167.1"/>
    </source>
</evidence>
<feature type="domain" description="Transposase DDE" evidence="2">
    <location>
        <begin position="8"/>
        <end position="165"/>
    </location>
</feature>
<evidence type="ECO:0000259" key="2">
    <source>
        <dbReference type="Pfam" id="PF13701"/>
    </source>
</evidence>
<accession>A0A061AE57</accession>
<feature type="compositionally biased region" description="Low complexity" evidence="1">
    <location>
        <begin position="201"/>
        <end position="211"/>
    </location>
</feature>
<name>A0A061AE57_9ACTN</name>
<feature type="region of interest" description="Disordered" evidence="1">
    <location>
        <begin position="241"/>
        <end position="273"/>
    </location>
</feature>
<dbReference type="EMBL" id="JAGGLR010000032">
    <property type="protein sequence ID" value="MBP2067615.1"/>
    <property type="molecule type" value="Genomic_DNA"/>
</dbReference>
<dbReference type="Proteomes" id="UP000756710">
    <property type="component" value="Unassembled WGS sequence"/>
</dbReference>
<dbReference type="EMBL" id="LK022849">
    <property type="protein sequence ID" value="CDR18167.1"/>
    <property type="molecule type" value="Genomic_DNA"/>
</dbReference>
<reference evidence="4 5" key="2">
    <citation type="submission" date="2021-03" db="EMBL/GenBank/DDBJ databases">
        <title>Genomic Encyclopedia of Type Strains, Phase IV (KMG-IV): sequencing the most valuable type-strain genomes for metagenomic binning, comparative biology and taxonomic classification.</title>
        <authorList>
            <person name="Goeker M."/>
        </authorList>
    </citation>
    <scope>NUCLEOTIDE SEQUENCE [LARGE SCALE GENOMIC DNA]</scope>
    <source>
        <strain evidence="4 5">DSM 41954</strain>
    </source>
</reference>
<evidence type="ECO:0000313" key="5">
    <source>
        <dbReference type="Proteomes" id="UP000756710"/>
    </source>
</evidence>
<proteinExistence type="predicted"/>